<dbReference type="EMBL" id="JAVHJO010000015">
    <property type="protein sequence ID" value="KAK6527768.1"/>
    <property type="molecule type" value="Genomic_DNA"/>
</dbReference>
<dbReference type="InterPro" id="IPR023631">
    <property type="entry name" value="Amidase_dom"/>
</dbReference>
<reference evidence="2 3" key="1">
    <citation type="submission" date="2019-10" db="EMBL/GenBank/DDBJ databases">
        <authorList>
            <person name="Palmer J.M."/>
        </authorList>
    </citation>
    <scope>NUCLEOTIDE SEQUENCE [LARGE SCALE GENOMIC DNA]</scope>
    <source>
        <strain evidence="2 3">TWF694</strain>
    </source>
</reference>
<gene>
    <name evidence="2" type="ORF">TWF694_004748</name>
</gene>
<dbReference type="PANTHER" id="PTHR46310">
    <property type="entry name" value="AMIDASE 1"/>
    <property type="match status" value="1"/>
</dbReference>
<dbReference type="Gene3D" id="3.90.1300.10">
    <property type="entry name" value="Amidase signature (AS) domain"/>
    <property type="match status" value="1"/>
</dbReference>
<accession>A0AAV9WXB3</accession>
<organism evidence="2 3">
    <name type="scientific">Orbilia ellipsospora</name>
    <dbReference type="NCBI Taxonomy" id="2528407"/>
    <lineage>
        <taxon>Eukaryota</taxon>
        <taxon>Fungi</taxon>
        <taxon>Dikarya</taxon>
        <taxon>Ascomycota</taxon>
        <taxon>Pezizomycotina</taxon>
        <taxon>Orbiliomycetes</taxon>
        <taxon>Orbiliales</taxon>
        <taxon>Orbiliaceae</taxon>
        <taxon>Orbilia</taxon>
    </lineage>
</organism>
<proteinExistence type="predicted"/>
<dbReference type="SUPFAM" id="SSF75304">
    <property type="entry name" value="Amidase signature (AS) enzymes"/>
    <property type="match status" value="1"/>
</dbReference>
<keyword evidence="3" id="KW-1185">Reference proteome</keyword>
<feature type="domain" description="Amidase" evidence="1">
    <location>
        <begin position="190"/>
        <end position="359"/>
    </location>
</feature>
<sequence>MAETQITNVNLAHGSYSVHPQALASVHWLNGVQNPVPSNANANAIPASLIKLPSLSSIASLEDHIQQIFNEFTTSDDVFSQDFQENLVIQLSSAIEREQAQKSFAVLNKFKSVHLLDSADDRVPPGPYFIQHSQIHQAWKLYPDTLEGFVITTIPEDALNPNKFMRLNALSEDGHFLQVAVPSRLYSTVSPEKPFAGKRMAIKDNFKLKGIKTTMMNRAYAELYPGEVETAKYIEDVIAKGAVIVGKTKMCSFASAEKPPDQWIDYLCPYNPRGDLYQCPAGSSTGSAVTLAGYEWLDFSLGTDTTGSIRAPAACAGLFSLRTSFGVGSVEGVVPTFYDFDVIGFFSRSLSDLHKVSLETLNIPNCTNYPKRIIYPLDFLPKQDKTQQAMIEEFVSVLEKFLGVKRVEINMAERWDKCPPAAANGKSLKEYLKNSAYWPMYYEVYHNFDKFRDDYRKEFGKEAYVSPFMQFRWNLGKTISKEQRDIGLKEMGVVREWFKENIMAYDDKTLSDAVMIMPNGQAGPRYRDTPAGPPTVAEAWTENYFSPVLGLPQLIIPIGQNSYESRVSGRLEHRPIVSSIIGAKGSDLMLINLANMALTASSWPTSVQTGRYMWKVGPNIRNTA</sequence>
<dbReference type="InterPro" id="IPR036928">
    <property type="entry name" value="AS_sf"/>
</dbReference>
<evidence type="ECO:0000313" key="3">
    <source>
        <dbReference type="Proteomes" id="UP001365542"/>
    </source>
</evidence>
<dbReference type="Proteomes" id="UP001365542">
    <property type="component" value="Unassembled WGS sequence"/>
</dbReference>
<evidence type="ECO:0000313" key="2">
    <source>
        <dbReference type="EMBL" id="KAK6527768.1"/>
    </source>
</evidence>
<protein>
    <recommendedName>
        <fullName evidence="1">Amidase domain-containing protein</fullName>
    </recommendedName>
</protein>
<dbReference type="Pfam" id="PF01425">
    <property type="entry name" value="Amidase"/>
    <property type="match status" value="1"/>
</dbReference>
<comment type="caution">
    <text evidence="2">The sequence shown here is derived from an EMBL/GenBank/DDBJ whole genome shotgun (WGS) entry which is preliminary data.</text>
</comment>
<name>A0AAV9WXB3_9PEZI</name>
<evidence type="ECO:0000259" key="1">
    <source>
        <dbReference type="Pfam" id="PF01425"/>
    </source>
</evidence>
<dbReference type="PANTHER" id="PTHR46310:SF7">
    <property type="entry name" value="AMIDASE 1"/>
    <property type="match status" value="1"/>
</dbReference>
<dbReference type="AlphaFoldDB" id="A0AAV9WXB3"/>